<evidence type="ECO:0000313" key="2">
    <source>
        <dbReference type="Proteomes" id="UP000434957"/>
    </source>
</evidence>
<dbReference type="EMBL" id="QXFT01003613">
    <property type="protein sequence ID" value="KAE9284140.1"/>
    <property type="molecule type" value="Genomic_DNA"/>
</dbReference>
<proteinExistence type="predicted"/>
<sequence>MLHFKSHLSLYEAMKQATRTQRQNPRVLSGRLHHQPLDAMEYQLDLPLLDIFQQYRSQRQLLSILLQY</sequence>
<protein>
    <submittedName>
        <fullName evidence="1">Uncharacterized protein</fullName>
    </submittedName>
</protein>
<reference evidence="1 2" key="1">
    <citation type="submission" date="2018-08" db="EMBL/GenBank/DDBJ databases">
        <title>Genomic investigation of the strawberry pathogen Phytophthora fragariae indicates pathogenicity is determined by transcriptional variation in three key races.</title>
        <authorList>
            <person name="Adams T.M."/>
            <person name="Armitage A.D."/>
            <person name="Sobczyk M.K."/>
            <person name="Bates H.J."/>
            <person name="Dunwell J.M."/>
            <person name="Nellist C.F."/>
            <person name="Harrison R.J."/>
        </authorList>
    </citation>
    <scope>NUCLEOTIDE SEQUENCE [LARGE SCALE GENOMIC DNA]</scope>
    <source>
        <strain evidence="1 2">SCRP333</strain>
    </source>
</reference>
<evidence type="ECO:0000313" key="1">
    <source>
        <dbReference type="EMBL" id="KAE9284140.1"/>
    </source>
</evidence>
<name>A0A6A4C800_9STRA</name>
<keyword evidence="2" id="KW-1185">Reference proteome</keyword>
<comment type="caution">
    <text evidence="1">The sequence shown here is derived from an EMBL/GenBank/DDBJ whole genome shotgun (WGS) entry which is preliminary data.</text>
</comment>
<dbReference type="AlphaFoldDB" id="A0A6A4C800"/>
<dbReference type="Proteomes" id="UP000434957">
    <property type="component" value="Unassembled WGS sequence"/>
</dbReference>
<accession>A0A6A4C800</accession>
<organism evidence="1 2">
    <name type="scientific">Phytophthora rubi</name>
    <dbReference type="NCBI Taxonomy" id="129364"/>
    <lineage>
        <taxon>Eukaryota</taxon>
        <taxon>Sar</taxon>
        <taxon>Stramenopiles</taxon>
        <taxon>Oomycota</taxon>
        <taxon>Peronosporomycetes</taxon>
        <taxon>Peronosporales</taxon>
        <taxon>Peronosporaceae</taxon>
        <taxon>Phytophthora</taxon>
    </lineage>
</organism>
<gene>
    <name evidence="1" type="ORF">PR003_g26932</name>
</gene>